<sequence>MSRKSFPLSFLLFAFLLVFDAAQAPICRADLLIGFIDSERIFAGFQGTKDAQVEFNADLEQWSQDLENRKQELEKLAEDYENQSLILSEPRRREREEEIQRKRSDLDLFVREIWGPSGKIAQRNEELTRPIVERMREVLTQIGKDEGFALIFDAADGNVVYADRALDLTDRVLAALNEQQN</sequence>
<dbReference type="GO" id="GO:0050821">
    <property type="term" value="P:protein stabilization"/>
    <property type="evidence" value="ECO:0007669"/>
    <property type="project" value="TreeGrafter"/>
</dbReference>
<evidence type="ECO:0000256" key="1">
    <source>
        <dbReference type="ARBA" id="ARBA00009091"/>
    </source>
</evidence>
<feature type="coiled-coil region" evidence="3">
    <location>
        <begin position="56"/>
        <end position="86"/>
    </location>
</feature>
<accession>A0A7Y2E6K4</accession>
<dbReference type="Pfam" id="PF03938">
    <property type="entry name" value="OmpH"/>
    <property type="match status" value="1"/>
</dbReference>
<comment type="caution">
    <text evidence="5">The sequence shown here is derived from an EMBL/GenBank/DDBJ whole genome shotgun (WGS) entry which is preliminary data.</text>
</comment>
<comment type="similarity">
    <text evidence="1">Belongs to the Skp family.</text>
</comment>
<dbReference type="AlphaFoldDB" id="A0A7Y2E6K4"/>
<evidence type="ECO:0000313" key="5">
    <source>
        <dbReference type="EMBL" id="NNF05322.1"/>
    </source>
</evidence>
<evidence type="ECO:0000256" key="2">
    <source>
        <dbReference type="ARBA" id="ARBA00022729"/>
    </source>
</evidence>
<name>A0A7Y2E6K4_UNCEI</name>
<reference evidence="5 6" key="1">
    <citation type="submission" date="2020-03" db="EMBL/GenBank/DDBJ databases">
        <title>Metabolic flexibility allows generalist bacteria to become dominant in a frequently disturbed ecosystem.</title>
        <authorList>
            <person name="Chen Y.-J."/>
            <person name="Leung P.M."/>
            <person name="Bay S.K."/>
            <person name="Hugenholtz P."/>
            <person name="Kessler A.J."/>
            <person name="Shelley G."/>
            <person name="Waite D.W."/>
            <person name="Cook P.L."/>
            <person name="Greening C."/>
        </authorList>
    </citation>
    <scope>NUCLEOTIDE SEQUENCE [LARGE SCALE GENOMIC DNA]</scope>
    <source>
        <strain evidence="5">SS_bin_28</strain>
    </source>
</reference>
<dbReference type="PANTHER" id="PTHR35089">
    <property type="entry name" value="CHAPERONE PROTEIN SKP"/>
    <property type="match status" value="1"/>
</dbReference>
<gene>
    <name evidence="5" type="ORF">HKN21_01045</name>
</gene>
<protein>
    <submittedName>
        <fullName evidence="5">OmpH family outer membrane protein</fullName>
    </submittedName>
</protein>
<feature type="chain" id="PRO_5031340169" evidence="4">
    <location>
        <begin position="25"/>
        <end position="181"/>
    </location>
</feature>
<dbReference type="Proteomes" id="UP000547674">
    <property type="component" value="Unassembled WGS sequence"/>
</dbReference>
<dbReference type="SMART" id="SM00935">
    <property type="entry name" value="OmpH"/>
    <property type="match status" value="1"/>
</dbReference>
<evidence type="ECO:0000313" key="6">
    <source>
        <dbReference type="Proteomes" id="UP000547674"/>
    </source>
</evidence>
<proteinExistence type="inferred from homology"/>
<dbReference type="InterPro" id="IPR005632">
    <property type="entry name" value="Chaperone_Skp"/>
</dbReference>
<evidence type="ECO:0000256" key="3">
    <source>
        <dbReference type="SAM" id="Coils"/>
    </source>
</evidence>
<dbReference type="SUPFAM" id="SSF111384">
    <property type="entry name" value="OmpH-like"/>
    <property type="match status" value="1"/>
</dbReference>
<feature type="signal peptide" evidence="4">
    <location>
        <begin position="1"/>
        <end position="24"/>
    </location>
</feature>
<dbReference type="GO" id="GO:0005829">
    <property type="term" value="C:cytosol"/>
    <property type="evidence" value="ECO:0007669"/>
    <property type="project" value="TreeGrafter"/>
</dbReference>
<dbReference type="InterPro" id="IPR024930">
    <property type="entry name" value="Skp_dom_sf"/>
</dbReference>
<dbReference type="GO" id="GO:0051082">
    <property type="term" value="F:unfolded protein binding"/>
    <property type="evidence" value="ECO:0007669"/>
    <property type="project" value="InterPro"/>
</dbReference>
<keyword evidence="3" id="KW-0175">Coiled coil</keyword>
<dbReference type="Gene3D" id="3.30.910.20">
    <property type="entry name" value="Skp domain"/>
    <property type="match status" value="1"/>
</dbReference>
<organism evidence="5 6">
    <name type="scientific">Eiseniibacteriota bacterium</name>
    <dbReference type="NCBI Taxonomy" id="2212470"/>
    <lineage>
        <taxon>Bacteria</taxon>
        <taxon>Candidatus Eiseniibacteriota</taxon>
    </lineage>
</organism>
<keyword evidence="2 4" id="KW-0732">Signal</keyword>
<dbReference type="EMBL" id="JABDJR010000034">
    <property type="protein sequence ID" value="NNF05322.1"/>
    <property type="molecule type" value="Genomic_DNA"/>
</dbReference>
<evidence type="ECO:0000256" key="4">
    <source>
        <dbReference type="SAM" id="SignalP"/>
    </source>
</evidence>
<dbReference type="PANTHER" id="PTHR35089:SF1">
    <property type="entry name" value="CHAPERONE PROTEIN SKP"/>
    <property type="match status" value="1"/>
</dbReference>